<proteinExistence type="predicted"/>
<gene>
    <name evidence="1" type="ORF">GCM10007877_30290</name>
</gene>
<evidence type="ECO:0008006" key="3">
    <source>
        <dbReference type="Google" id="ProtNLM"/>
    </source>
</evidence>
<dbReference type="EMBL" id="BSPD01000073">
    <property type="protein sequence ID" value="GLS27310.1"/>
    <property type="molecule type" value="Genomic_DNA"/>
</dbReference>
<accession>A0AA37TC48</accession>
<dbReference type="AlphaFoldDB" id="A0AA37TC48"/>
<comment type="caution">
    <text evidence="1">The sequence shown here is derived from an EMBL/GenBank/DDBJ whole genome shotgun (WGS) entry which is preliminary data.</text>
</comment>
<keyword evidence="2" id="KW-1185">Reference proteome</keyword>
<protein>
    <recommendedName>
        <fullName evidence="3">DUF2846 domain-containing protein</fullName>
    </recommendedName>
</protein>
<evidence type="ECO:0000313" key="1">
    <source>
        <dbReference type="EMBL" id="GLS27310.1"/>
    </source>
</evidence>
<organism evidence="1 2">
    <name type="scientific">Marinibactrum halimedae</name>
    <dbReference type="NCBI Taxonomy" id="1444977"/>
    <lineage>
        <taxon>Bacteria</taxon>
        <taxon>Pseudomonadati</taxon>
        <taxon>Pseudomonadota</taxon>
        <taxon>Gammaproteobacteria</taxon>
        <taxon>Cellvibrionales</taxon>
        <taxon>Cellvibrionaceae</taxon>
        <taxon>Marinibactrum</taxon>
    </lineage>
</organism>
<dbReference type="Proteomes" id="UP001156870">
    <property type="component" value="Unassembled WGS sequence"/>
</dbReference>
<dbReference type="PROSITE" id="PS51257">
    <property type="entry name" value="PROKAR_LIPOPROTEIN"/>
    <property type="match status" value="1"/>
</dbReference>
<sequence>MFRCINIISLITLSFWLIGCAGLGNMKVVEFQTQSKPDMATVNIVRRAVFYGDGVKVEAWDGEKFIGTLGPGELLQYQAEPGMHTFLASMKHSWAVAQGELEAGKTYYLKFNMSGWSAVNLGVAKPTDPRIPEWNRMTTIIIDESDPKPVAQKYISRAQRILKKVEDGTAIITPITDANAM</sequence>
<name>A0AA37TC48_9GAMM</name>
<reference evidence="1 2" key="1">
    <citation type="journal article" date="2014" name="Int. J. Syst. Evol. Microbiol.">
        <title>Complete genome sequence of Corynebacterium casei LMG S-19264T (=DSM 44701T), isolated from a smear-ripened cheese.</title>
        <authorList>
            <consortium name="US DOE Joint Genome Institute (JGI-PGF)"/>
            <person name="Walter F."/>
            <person name="Albersmeier A."/>
            <person name="Kalinowski J."/>
            <person name="Ruckert C."/>
        </authorList>
    </citation>
    <scope>NUCLEOTIDE SEQUENCE [LARGE SCALE GENOMIC DNA]</scope>
    <source>
        <strain evidence="1 2">NBRC 110095</strain>
    </source>
</reference>
<evidence type="ECO:0000313" key="2">
    <source>
        <dbReference type="Proteomes" id="UP001156870"/>
    </source>
</evidence>